<feature type="region of interest" description="Disordered" evidence="1">
    <location>
        <begin position="1"/>
        <end position="49"/>
    </location>
</feature>
<comment type="caution">
    <text evidence="2">The sequence shown here is derived from an EMBL/GenBank/DDBJ whole genome shotgun (WGS) entry which is preliminary data.</text>
</comment>
<keyword evidence="3" id="KW-1185">Reference proteome</keyword>
<dbReference type="EMBL" id="CAMPGE010002912">
    <property type="protein sequence ID" value="CAI2361729.1"/>
    <property type="molecule type" value="Genomic_DNA"/>
</dbReference>
<evidence type="ECO:0000313" key="3">
    <source>
        <dbReference type="Proteomes" id="UP001295684"/>
    </source>
</evidence>
<accession>A0AAD1UA53</accession>
<dbReference type="Proteomes" id="UP001295684">
    <property type="component" value="Unassembled WGS sequence"/>
</dbReference>
<evidence type="ECO:0000313" key="2">
    <source>
        <dbReference type="EMBL" id="CAI2361729.1"/>
    </source>
</evidence>
<feature type="compositionally biased region" description="Low complexity" evidence="1">
    <location>
        <begin position="299"/>
        <end position="309"/>
    </location>
</feature>
<gene>
    <name evidence="2" type="ORF">ECRASSUSDP1_LOCUS3042</name>
</gene>
<feature type="compositionally biased region" description="Acidic residues" evidence="1">
    <location>
        <begin position="310"/>
        <end position="325"/>
    </location>
</feature>
<proteinExistence type="predicted"/>
<feature type="compositionally biased region" description="Low complexity" evidence="1">
    <location>
        <begin position="1"/>
        <end position="11"/>
    </location>
</feature>
<name>A0AAD1UA53_EUPCR</name>
<feature type="region of interest" description="Disordered" evidence="1">
    <location>
        <begin position="294"/>
        <end position="331"/>
    </location>
</feature>
<evidence type="ECO:0000256" key="1">
    <source>
        <dbReference type="SAM" id="MobiDB-lite"/>
    </source>
</evidence>
<organism evidence="2 3">
    <name type="scientific">Euplotes crassus</name>
    <dbReference type="NCBI Taxonomy" id="5936"/>
    <lineage>
        <taxon>Eukaryota</taxon>
        <taxon>Sar</taxon>
        <taxon>Alveolata</taxon>
        <taxon>Ciliophora</taxon>
        <taxon>Intramacronucleata</taxon>
        <taxon>Spirotrichea</taxon>
        <taxon>Hypotrichia</taxon>
        <taxon>Euplotida</taxon>
        <taxon>Euplotidae</taxon>
        <taxon>Moneuplotes</taxon>
    </lineage>
</organism>
<dbReference type="AlphaFoldDB" id="A0AAD1UA53"/>
<sequence length="331" mass="37602">MGCNASKSNVKQNKKKQNNSKAQHMDKKPANQKKGNQGPASEAVDNQAPIKKEAMDLDTLSTLIEKHLNNNQQTHFKLKKKLDLRMNNIDDMKFIDEFLTNKEYSEYALPDINELWLEGIKPDNKQKIKKFMNNHFPNSVKKFIMGVSPQVDHIRLNSFIGEIENIGSHVSNSVAFHKFFISKESFEKTINSFSQTKEIEFDECNITSVGSQFDNKANFKTQHLKFSNTGTSKLSGWADNEEEFSSIVSAIANSSLKDSLTKFTSIFNQFDLHLINKYFAKENMSDVNIIHDDEESSDYSYEGNSLSNSEESDEEQAASEESSEESSEKGD</sequence>
<protein>
    <submittedName>
        <fullName evidence="2">Uncharacterized protein</fullName>
    </submittedName>
</protein>
<reference evidence="2" key="1">
    <citation type="submission" date="2023-07" db="EMBL/GenBank/DDBJ databases">
        <authorList>
            <consortium name="AG Swart"/>
            <person name="Singh M."/>
            <person name="Singh A."/>
            <person name="Seah K."/>
            <person name="Emmerich C."/>
        </authorList>
    </citation>
    <scope>NUCLEOTIDE SEQUENCE</scope>
    <source>
        <strain evidence="2">DP1</strain>
    </source>
</reference>